<protein>
    <submittedName>
        <fullName evidence="5">Sterile alpha motif SAM</fullName>
    </submittedName>
</protein>
<feature type="compositionally biased region" description="Low complexity" evidence="3">
    <location>
        <begin position="525"/>
        <end position="536"/>
    </location>
</feature>
<feature type="compositionally biased region" description="Low complexity" evidence="3">
    <location>
        <begin position="355"/>
        <end position="365"/>
    </location>
</feature>
<dbReference type="Gene3D" id="1.10.150.50">
    <property type="entry name" value="Transcription Factor, Ets-1"/>
    <property type="match status" value="2"/>
</dbReference>
<dbReference type="AlphaFoldDB" id="A0A4E0S1S3"/>
<evidence type="ECO:0000313" key="6">
    <source>
        <dbReference type="Proteomes" id="UP000230066"/>
    </source>
</evidence>
<dbReference type="Pfam" id="PF00536">
    <property type="entry name" value="SAM_1"/>
    <property type="match status" value="1"/>
</dbReference>
<evidence type="ECO:0000256" key="1">
    <source>
        <dbReference type="ARBA" id="ARBA00022737"/>
    </source>
</evidence>
<feature type="compositionally biased region" description="Polar residues" evidence="3">
    <location>
        <begin position="342"/>
        <end position="354"/>
    </location>
</feature>
<dbReference type="PANTHER" id="PTHR24174">
    <property type="entry name" value="ANKYRIN REPEAT AND STERILE ALPHA MOTIF DOMAIN-CONTAINING PROTEIN 1"/>
    <property type="match status" value="1"/>
</dbReference>
<feature type="compositionally biased region" description="Polar residues" evidence="3">
    <location>
        <begin position="323"/>
        <end position="333"/>
    </location>
</feature>
<dbReference type="InterPro" id="IPR001660">
    <property type="entry name" value="SAM"/>
</dbReference>
<reference evidence="5" key="1">
    <citation type="submission" date="2019-03" db="EMBL/GenBank/DDBJ databases">
        <title>Improved annotation for the trematode Fasciola hepatica.</title>
        <authorList>
            <person name="Choi Y.-J."/>
            <person name="Martin J."/>
            <person name="Mitreva M."/>
        </authorList>
    </citation>
    <scope>NUCLEOTIDE SEQUENCE [LARGE SCALE GENOMIC DNA]</scope>
</reference>
<feature type="region of interest" description="Disordered" evidence="3">
    <location>
        <begin position="411"/>
        <end position="455"/>
    </location>
</feature>
<evidence type="ECO:0000256" key="3">
    <source>
        <dbReference type="SAM" id="MobiDB-lite"/>
    </source>
</evidence>
<evidence type="ECO:0000256" key="2">
    <source>
        <dbReference type="ARBA" id="ARBA00023043"/>
    </source>
</evidence>
<evidence type="ECO:0000313" key="5">
    <source>
        <dbReference type="EMBL" id="THD26792.1"/>
    </source>
</evidence>
<dbReference type="Pfam" id="PF07647">
    <property type="entry name" value="SAM_2"/>
    <property type="match status" value="1"/>
</dbReference>
<feature type="compositionally biased region" description="Pro residues" evidence="3">
    <location>
        <begin position="875"/>
        <end position="887"/>
    </location>
</feature>
<proteinExistence type="predicted"/>
<name>A0A4E0S1S3_FASHE</name>
<dbReference type="InterPro" id="IPR013761">
    <property type="entry name" value="SAM/pointed_sf"/>
</dbReference>
<dbReference type="EMBL" id="JXXN02000627">
    <property type="protein sequence ID" value="THD26792.1"/>
    <property type="molecule type" value="Genomic_DNA"/>
</dbReference>
<dbReference type="Proteomes" id="UP000230066">
    <property type="component" value="Unassembled WGS sequence"/>
</dbReference>
<feature type="region of interest" description="Disordered" evidence="3">
    <location>
        <begin position="512"/>
        <end position="536"/>
    </location>
</feature>
<keyword evidence="2" id="KW-0040">ANK repeat</keyword>
<accession>A0A4E0S1S3</accession>
<feature type="region of interest" description="Disordered" evidence="3">
    <location>
        <begin position="285"/>
        <end position="365"/>
    </location>
</feature>
<feature type="compositionally biased region" description="Polar residues" evidence="3">
    <location>
        <begin position="1008"/>
        <end position="1018"/>
    </location>
</feature>
<feature type="domain" description="SAM" evidence="4">
    <location>
        <begin position="713"/>
        <end position="772"/>
    </location>
</feature>
<feature type="compositionally biased region" description="Polar residues" evidence="3">
    <location>
        <begin position="824"/>
        <end position="835"/>
    </location>
</feature>
<sequence>MSSNRRLAVVNPLSHQTIAKETEDLETRFEKTPHEFSAPCARGSVNSNVKQCSPSPHLSCATRDEIKRDFAAITEIHNPSTVHENREFGVNNKHVPCDFVSSSISHMTSTGGGMTVNSFAKSRRFRSAEHSPAVLNKDLTVRPENSFVFDSANVSPMTMRTCPIGGQLTTEGCSTTGVVKTDSFESVSRTRLAQAIQDFHDPCTPNALSFQKGDLLSIFCNSSTLSFDRHAMYRGFLTARGPQPVGLVPGWAISSVPGAKLSPLVTPVLTKAKVNSAVQTDFPDDLGDEFFSDTDESGSSEAEQSSFTQRGTMRPIEMVPCTTPRTHVMSSSVELKPRRNSKPGSPNHANTKILPTTTMMPTNTASTNVGTTTVCTTSKLHKFSNGNLDPDSTGSRVFHQSGNVAAQTMTPVWENQKRHSVASLDSGRDSTYAGSSEESATQSTHPPSGTMLRLPQTSFDRAPLTLNTSGTLDPHAVHTHSTMMHCSFPGSTFARTRVPMIASRNASGTVASPIGAEPIPGYAQTEGTLSLSSTDSLSEGSPRYAFPYSCSSLPSSTVTAQAAIQMPSTTHHRPTGIIPGRTPITDHSYFQFVPPYTGVAPVEYRPTQPFTFHSPHSAGHTRHLAYRPVVDYFERRPEFFHDPLAQWLHSIGLSRLEETLSSAGFDLWTLCRTTPEELNACGVTNPADRQLLRMELNRLQLPNTIPDTLPVKVYDWLAQLNLANYWPFFREQKLCTFEQIAKLTWEDLEEVGISKLGHQKKLILAIGRLTRQIAASKHDPNHPVASSMATSGLDNASGFASHANNTTDYSSSHGSSASISSPSRLHQTGSLNSMIPSGPIAPDTCSPTTCLFITPSLPLDELTESENLDESPTFLSPPPAFQDPDPLPQQDKEPQTQQIKPARIPNSSLFDSLVCGPTGTNSAGTNRRPPVPLRRSSMTDEASDLSDSCITANQIPTSSQSMWTEQNNKSLLHVRLPRLAHRARSIVSSNTQDDDGAIEENISVNMHTQLTRRSSSPSLFPPKLDSTGAKEQLTKWSSGQLATPQLCFPSNSEALLDPELQDMSDIRAMLDALSEHLTSATQL</sequence>
<feature type="region of interest" description="Disordered" evidence="3">
    <location>
        <begin position="864"/>
        <end position="901"/>
    </location>
</feature>
<feature type="compositionally biased region" description="Polar residues" evidence="3">
    <location>
        <begin position="299"/>
        <end position="311"/>
    </location>
</feature>
<feature type="compositionally biased region" description="Low complexity" evidence="3">
    <location>
        <begin position="810"/>
        <end position="823"/>
    </location>
</feature>
<feature type="region of interest" description="Disordered" evidence="3">
    <location>
        <begin position="804"/>
        <end position="840"/>
    </location>
</feature>
<evidence type="ECO:0000259" key="4">
    <source>
        <dbReference type="PROSITE" id="PS50105"/>
    </source>
</evidence>
<organism evidence="5 6">
    <name type="scientific">Fasciola hepatica</name>
    <name type="common">Liver fluke</name>
    <dbReference type="NCBI Taxonomy" id="6192"/>
    <lineage>
        <taxon>Eukaryota</taxon>
        <taxon>Metazoa</taxon>
        <taxon>Spiralia</taxon>
        <taxon>Lophotrochozoa</taxon>
        <taxon>Platyhelminthes</taxon>
        <taxon>Trematoda</taxon>
        <taxon>Digenea</taxon>
        <taxon>Plagiorchiida</taxon>
        <taxon>Echinostomata</taxon>
        <taxon>Echinostomatoidea</taxon>
        <taxon>Fasciolidae</taxon>
        <taxon>Fasciola</taxon>
    </lineage>
</organism>
<dbReference type="InterPro" id="IPR033635">
    <property type="entry name" value="ANKS1/Caskin"/>
</dbReference>
<feature type="compositionally biased region" description="Polar residues" evidence="3">
    <location>
        <begin position="432"/>
        <end position="447"/>
    </location>
</feature>
<dbReference type="PROSITE" id="PS50105">
    <property type="entry name" value="SAM_DOMAIN"/>
    <property type="match status" value="2"/>
</dbReference>
<feature type="compositionally biased region" description="Acidic residues" evidence="3">
    <location>
        <begin position="285"/>
        <end position="298"/>
    </location>
</feature>
<feature type="region of interest" description="Disordered" evidence="3">
    <location>
        <begin position="1008"/>
        <end position="1032"/>
    </location>
</feature>
<gene>
    <name evidence="5" type="ORF">D915_002462</name>
</gene>
<dbReference type="SUPFAM" id="SSF47769">
    <property type="entry name" value="SAM/Pointed domain"/>
    <property type="match status" value="2"/>
</dbReference>
<dbReference type="SMART" id="SM00454">
    <property type="entry name" value="SAM"/>
    <property type="match status" value="2"/>
</dbReference>
<keyword evidence="1" id="KW-0677">Repeat</keyword>
<dbReference type="PANTHER" id="PTHR24174:SF16">
    <property type="entry name" value="CASKIN-2"/>
    <property type="match status" value="1"/>
</dbReference>
<feature type="domain" description="SAM" evidence="4">
    <location>
        <begin position="639"/>
        <end position="702"/>
    </location>
</feature>
<feature type="region of interest" description="Disordered" evidence="3">
    <location>
        <begin position="918"/>
        <end position="947"/>
    </location>
</feature>
<keyword evidence="6" id="KW-1185">Reference proteome</keyword>
<comment type="caution">
    <text evidence="5">The sequence shown here is derived from an EMBL/GenBank/DDBJ whole genome shotgun (WGS) entry which is preliminary data.</text>
</comment>